<dbReference type="EMBL" id="MFSV01000179">
    <property type="protein sequence ID" value="OGI56713.1"/>
    <property type="molecule type" value="Genomic_DNA"/>
</dbReference>
<protein>
    <submittedName>
        <fullName evidence="1">Sulfur relay protein DsrC</fullName>
    </submittedName>
</protein>
<evidence type="ECO:0000313" key="1">
    <source>
        <dbReference type="EMBL" id="OGI56713.1"/>
    </source>
</evidence>
<sequence>MLHLSEILMQHHDIETFEQLITVVQQRAQGGEIFFRIDVKPPYNDTPANWEDRLEAAFVGISSIDPVGRTRD</sequence>
<evidence type="ECO:0000313" key="2">
    <source>
        <dbReference type="Proteomes" id="UP000177950"/>
    </source>
</evidence>
<reference evidence="1 2" key="1">
    <citation type="journal article" date="2016" name="Nat. Commun.">
        <title>Thousands of microbial genomes shed light on interconnected biogeochemical processes in an aquifer system.</title>
        <authorList>
            <person name="Anantharaman K."/>
            <person name="Brown C.T."/>
            <person name="Hug L.A."/>
            <person name="Sharon I."/>
            <person name="Castelle C.J."/>
            <person name="Probst A.J."/>
            <person name="Thomas B.C."/>
            <person name="Singh A."/>
            <person name="Wilkins M.J."/>
            <person name="Karaoz U."/>
            <person name="Brodie E.L."/>
            <person name="Williams K.H."/>
            <person name="Hubbard S.S."/>
            <person name="Banfield J.F."/>
        </authorList>
    </citation>
    <scope>NUCLEOTIDE SEQUENCE [LARGE SCALE GENOMIC DNA]</scope>
</reference>
<dbReference type="Proteomes" id="UP000177950">
    <property type="component" value="Unassembled WGS sequence"/>
</dbReference>
<name>A0A1F6UH80_9PROT</name>
<organism evidence="1 2">
    <name type="scientific">Candidatus Muproteobacteria bacterium RBG_19FT_COMBO_61_10</name>
    <dbReference type="NCBI Taxonomy" id="1817761"/>
    <lineage>
        <taxon>Bacteria</taxon>
        <taxon>Pseudomonadati</taxon>
        <taxon>Pseudomonadota</taxon>
        <taxon>Candidatus Muproteobacteria</taxon>
    </lineage>
</organism>
<comment type="caution">
    <text evidence="1">The sequence shown here is derived from an EMBL/GenBank/DDBJ whole genome shotgun (WGS) entry which is preliminary data.</text>
</comment>
<proteinExistence type="predicted"/>
<dbReference type="AlphaFoldDB" id="A0A1F6UH80"/>
<accession>A0A1F6UH80</accession>
<gene>
    <name evidence="1" type="ORF">A2V58_01860</name>
</gene>